<dbReference type="InterPro" id="IPR042097">
    <property type="entry name" value="Aminopeptidase_N-like_N_sf"/>
</dbReference>
<dbReference type="EC" id="3.4.11.-" evidence="14"/>
<comment type="catalytic activity">
    <reaction evidence="10">
        <text>Release of an N-terminal amino acid, preferentially alanine, from a wide range of peptides, amides and arylamides.</text>
        <dbReference type="EC" id="3.4.11.14"/>
    </reaction>
</comment>
<dbReference type="FunFam" id="2.60.40.1730:FF:000002">
    <property type="entry name" value="Aminopeptidase"/>
    <property type="match status" value="1"/>
</dbReference>
<dbReference type="Gene3D" id="1.10.390.10">
    <property type="entry name" value="Neutral Protease Domain 2"/>
    <property type="match status" value="1"/>
</dbReference>
<dbReference type="InterPro" id="IPR034016">
    <property type="entry name" value="M1_APN-typ"/>
</dbReference>
<dbReference type="InterPro" id="IPR001930">
    <property type="entry name" value="Peptidase_M1"/>
</dbReference>
<evidence type="ECO:0000256" key="5">
    <source>
        <dbReference type="ARBA" id="ARBA00022670"/>
    </source>
</evidence>
<evidence type="ECO:0000256" key="9">
    <source>
        <dbReference type="ARBA" id="ARBA00023049"/>
    </source>
</evidence>
<comment type="similarity">
    <text evidence="2 14">Belongs to the peptidase M1 family.</text>
</comment>
<sequence length="884" mass="99721">MSSSSAVVATTAADDKFSRLPEIAKPVSYDIHLKPCLKTFKCKGNETIVVDVTASTDYLKLHSSEIDINSIQVKLCDGSELKGVTFELDRKWMTLTIKLPQKIEPQTVNLLIDFDAEHNNKMRGFYQSVYKGSDGSEKYLVSTQFESTYARLSFPCWDEPVYKAKFDITLEVDEKLTALSNMNVVSEKSTENGTKVVKYGTTPLMSSYLVAFAVGEFEYIEAKTKNGCPVRVYTVHGKKELGTYALDLAVKAIDYYNEWFNIDYPLPKCDLIAIPDFSMGAMENWGLVTYREVALLVDPAKTSSRQRMYVALVVAHELAHFWFGDLATMKWWNGLWLKEGFASFMEYLFTAKHCPEFEIWVHFVNDEWASGMGLDCLRSSHPIEVTIDNPNELDEIYDSITYAKSNSVIRMLYHYLTEPVFQDGLRRYLKKFSYNNAETQDLWDCFSEASGQDIGKMMSTWTKQMGFPIVKVDQKIDGEKRILKLSQNRFLADGGKDESNPSWLVPITITSQSSPVEPIFRGIMNASEQEFTVENVKPGDWIKVNSGTAGFYRVQYDDEMLKALLPAVESLALPVLDRFGIANDLFALVKSGKATADQFLSLVAASSNENEYVVWGALDGGVGSLLNVFSRHEDASIKKKLEEFVIKVYSPVLKRVGWEPSANESMKTSMLRALVISRLTRVGHQATIDVAREKFRDHIDNKKELNPDLRGVIYGTIARKDGNEGIEKICKIFETVGFSEVERNCIAALGQASDEALLKHVYDYGIKQGKIRSQDLVTLFAGSRFHSVGQDYAWSFFKQNVPLLLEKFGSVNSSLFQHCFSCAVDSQSNLQFADEVEKFCKEQFDADALKVLHRPIAQATECVKLNSQLLKNNAQAVNNYLSNQ</sequence>
<feature type="domain" description="ERAP1-like C-terminal" evidence="16">
    <location>
        <begin position="541"/>
        <end position="864"/>
    </location>
</feature>
<dbReference type="InterPro" id="IPR014782">
    <property type="entry name" value="Peptidase_M1_dom"/>
</dbReference>
<feature type="binding site" evidence="12">
    <location>
        <position position="320"/>
    </location>
    <ligand>
        <name>Zn(2+)</name>
        <dbReference type="ChEBI" id="CHEBI:29105"/>
        <note>catalytic</note>
    </ligand>
</feature>
<evidence type="ECO:0000256" key="14">
    <source>
        <dbReference type="RuleBase" id="RU364040"/>
    </source>
</evidence>
<keyword evidence="6 12" id="KW-0479">Metal-binding</keyword>
<comment type="subcellular location">
    <subcellularLocation>
        <location evidence="1">Cytoplasm</location>
    </subcellularLocation>
</comment>
<dbReference type="GO" id="GO:0016285">
    <property type="term" value="F:alanyl aminopeptidase activity"/>
    <property type="evidence" value="ECO:0007669"/>
    <property type="project" value="UniProtKB-EC"/>
</dbReference>
<evidence type="ECO:0000256" key="12">
    <source>
        <dbReference type="PIRSR" id="PIRSR634016-3"/>
    </source>
</evidence>
<dbReference type="AlphaFoldDB" id="A0A914XU65"/>
<feature type="domain" description="Aminopeptidase N-like N-terminal" evidence="17">
    <location>
        <begin position="25"/>
        <end position="209"/>
    </location>
</feature>
<keyword evidence="18" id="KW-1185">Reference proteome</keyword>
<evidence type="ECO:0000313" key="19">
    <source>
        <dbReference type="WBParaSite" id="PSU_v2.g10079.t1"/>
    </source>
</evidence>
<dbReference type="PANTHER" id="PTHR11533">
    <property type="entry name" value="PROTEASE M1 ZINC METALLOPROTEASE"/>
    <property type="match status" value="1"/>
</dbReference>
<dbReference type="GO" id="GO:0008270">
    <property type="term" value="F:zinc ion binding"/>
    <property type="evidence" value="ECO:0007669"/>
    <property type="project" value="UniProtKB-UniRule"/>
</dbReference>
<keyword evidence="3 14" id="KW-0031">Aminopeptidase</keyword>
<keyword evidence="4" id="KW-0963">Cytoplasm</keyword>
<keyword evidence="8 12" id="KW-0862">Zinc</keyword>
<feature type="binding site" evidence="12">
    <location>
        <position position="339"/>
    </location>
    <ligand>
        <name>Zn(2+)</name>
        <dbReference type="ChEBI" id="CHEBI:29105"/>
        <note>catalytic</note>
    </ligand>
</feature>
<dbReference type="GO" id="GO:0042277">
    <property type="term" value="F:peptide binding"/>
    <property type="evidence" value="ECO:0007669"/>
    <property type="project" value="TreeGrafter"/>
</dbReference>
<keyword evidence="5 14" id="KW-0645">Protease</keyword>
<evidence type="ECO:0000256" key="3">
    <source>
        <dbReference type="ARBA" id="ARBA00022438"/>
    </source>
</evidence>
<name>A0A914XU65_9BILA</name>
<dbReference type="GO" id="GO:0006508">
    <property type="term" value="P:proteolysis"/>
    <property type="evidence" value="ECO:0007669"/>
    <property type="project" value="UniProtKB-KW"/>
</dbReference>
<dbReference type="SUPFAM" id="SSF55486">
    <property type="entry name" value="Metalloproteases ('zincins'), catalytic domain"/>
    <property type="match status" value="1"/>
</dbReference>
<dbReference type="GO" id="GO:0043171">
    <property type="term" value="P:peptide catabolic process"/>
    <property type="evidence" value="ECO:0007669"/>
    <property type="project" value="TreeGrafter"/>
</dbReference>
<organism evidence="18 19">
    <name type="scientific">Panagrolaimus superbus</name>
    <dbReference type="NCBI Taxonomy" id="310955"/>
    <lineage>
        <taxon>Eukaryota</taxon>
        <taxon>Metazoa</taxon>
        <taxon>Ecdysozoa</taxon>
        <taxon>Nematoda</taxon>
        <taxon>Chromadorea</taxon>
        <taxon>Rhabditida</taxon>
        <taxon>Tylenchina</taxon>
        <taxon>Panagrolaimomorpha</taxon>
        <taxon>Panagrolaimoidea</taxon>
        <taxon>Panagrolaimidae</taxon>
        <taxon>Panagrolaimus</taxon>
    </lineage>
</organism>
<feature type="domain" description="Peptidase M1 membrane alanine aminopeptidase" evidence="15">
    <location>
        <begin position="244"/>
        <end position="461"/>
    </location>
</feature>
<dbReference type="InterPro" id="IPR027268">
    <property type="entry name" value="Peptidase_M4/M1_CTD_sf"/>
</dbReference>
<dbReference type="CDD" id="cd09601">
    <property type="entry name" value="M1_APN-Q_like"/>
    <property type="match status" value="1"/>
</dbReference>
<proteinExistence type="inferred from homology"/>
<feature type="binding site" evidence="12">
    <location>
        <position position="316"/>
    </location>
    <ligand>
        <name>Zn(2+)</name>
        <dbReference type="ChEBI" id="CHEBI:29105"/>
        <note>catalytic</note>
    </ligand>
</feature>
<dbReference type="GO" id="GO:0016020">
    <property type="term" value="C:membrane"/>
    <property type="evidence" value="ECO:0007669"/>
    <property type="project" value="TreeGrafter"/>
</dbReference>
<comment type="cofactor">
    <cofactor evidence="12 14">
        <name>Zn(2+)</name>
        <dbReference type="ChEBI" id="CHEBI:29105"/>
    </cofactor>
    <text evidence="12 14">Binds 1 zinc ion per subunit.</text>
</comment>
<evidence type="ECO:0000256" key="1">
    <source>
        <dbReference type="ARBA" id="ARBA00004496"/>
    </source>
</evidence>
<evidence type="ECO:0000256" key="7">
    <source>
        <dbReference type="ARBA" id="ARBA00022801"/>
    </source>
</evidence>
<dbReference type="Gene3D" id="1.25.50.20">
    <property type="match status" value="1"/>
</dbReference>
<evidence type="ECO:0000256" key="11">
    <source>
        <dbReference type="PIRSR" id="PIRSR634016-1"/>
    </source>
</evidence>
<evidence type="ECO:0000256" key="13">
    <source>
        <dbReference type="PIRSR" id="PIRSR634016-4"/>
    </source>
</evidence>
<dbReference type="PRINTS" id="PR00756">
    <property type="entry name" value="ALADIPTASE"/>
</dbReference>
<dbReference type="Pfam" id="PF11838">
    <property type="entry name" value="ERAP1_C"/>
    <property type="match status" value="1"/>
</dbReference>
<dbReference type="InterPro" id="IPR024571">
    <property type="entry name" value="ERAP1-like_C_dom"/>
</dbReference>
<dbReference type="Pfam" id="PF01433">
    <property type="entry name" value="Peptidase_M1"/>
    <property type="match status" value="1"/>
</dbReference>
<dbReference type="GO" id="GO:0005737">
    <property type="term" value="C:cytoplasm"/>
    <property type="evidence" value="ECO:0007669"/>
    <property type="project" value="UniProtKB-SubCell"/>
</dbReference>
<keyword evidence="9 14" id="KW-0482">Metalloprotease</keyword>
<dbReference type="Proteomes" id="UP000887577">
    <property type="component" value="Unplaced"/>
</dbReference>
<evidence type="ECO:0000256" key="10">
    <source>
        <dbReference type="ARBA" id="ARBA00052895"/>
    </source>
</evidence>
<dbReference type="Gene3D" id="2.60.40.1910">
    <property type="match status" value="1"/>
</dbReference>
<feature type="active site" description="Proton acceptor" evidence="11">
    <location>
        <position position="317"/>
    </location>
</feature>
<accession>A0A914XU65</accession>
<evidence type="ECO:0000259" key="15">
    <source>
        <dbReference type="Pfam" id="PF01433"/>
    </source>
</evidence>
<evidence type="ECO:0000256" key="2">
    <source>
        <dbReference type="ARBA" id="ARBA00010136"/>
    </source>
</evidence>
<dbReference type="PANTHER" id="PTHR11533:SF174">
    <property type="entry name" value="PUROMYCIN-SENSITIVE AMINOPEPTIDASE-RELATED"/>
    <property type="match status" value="1"/>
</dbReference>
<dbReference type="InterPro" id="IPR045357">
    <property type="entry name" value="Aminopeptidase_N-like_N"/>
</dbReference>
<dbReference type="FunFam" id="1.10.390.10:FF:000006">
    <property type="entry name" value="Puromycin-sensitive aminopeptidase"/>
    <property type="match status" value="1"/>
</dbReference>
<feature type="site" description="Transition state stabilizer" evidence="13">
    <location>
        <position position="402"/>
    </location>
</feature>
<dbReference type="WBParaSite" id="PSU_v2.g10079.t1">
    <property type="protein sequence ID" value="PSU_v2.g10079.t1"/>
    <property type="gene ID" value="PSU_v2.g10079"/>
</dbReference>
<dbReference type="SUPFAM" id="SSF63737">
    <property type="entry name" value="Leukotriene A4 hydrolase N-terminal domain"/>
    <property type="match status" value="1"/>
</dbReference>
<evidence type="ECO:0000313" key="18">
    <source>
        <dbReference type="Proteomes" id="UP000887577"/>
    </source>
</evidence>
<evidence type="ECO:0000259" key="16">
    <source>
        <dbReference type="Pfam" id="PF11838"/>
    </source>
</evidence>
<dbReference type="GO" id="GO:0005615">
    <property type="term" value="C:extracellular space"/>
    <property type="evidence" value="ECO:0007669"/>
    <property type="project" value="TreeGrafter"/>
</dbReference>
<evidence type="ECO:0000259" key="17">
    <source>
        <dbReference type="Pfam" id="PF17900"/>
    </source>
</evidence>
<evidence type="ECO:0000256" key="6">
    <source>
        <dbReference type="ARBA" id="ARBA00022723"/>
    </source>
</evidence>
<dbReference type="GO" id="GO:0070006">
    <property type="term" value="F:metalloaminopeptidase activity"/>
    <property type="evidence" value="ECO:0007669"/>
    <property type="project" value="TreeGrafter"/>
</dbReference>
<evidence type="ECO:0000256" key="8">
    <source>
        <dbReference type="ARBA" id="ARBA00022833"/>
    </source>
</evidence>
<reference evidence="19" key="1">
    <citation type="submission" date="2022-11" db="UniProtKB">
        <authorList>
            <consortium name="WormBaseParasite"/>
        </authorList>
    </citation>
    <scope>IDENTIFICATION</scope>
</reference>
<evidence type="ECO:0000256" key="4">
    <source>
        <dbReference type="ARBA" id="ARBA00022490"/>
    </source>
</evidence>
<keyword evidence="7 14" id="KW-0378">Hydrolase</keyword>
<dbReference type="InterPro" id="IPR050344">
    <property type="entry name" value="Peptidase_M1_aminopeptidases"/>
</dbReference>
<dbReference type="FunFam" id="2.60.40.1910:FF:000002">
    <property type="entry name" value="Aminopeptidase"/>
    <property type="match status" value="1"/>
</dbReference>
<dbReference type="Gene3D" id="2.60.40.1730">
    <property type="entry name" value="tricorn interacting facor f3 domain"/>
    <property type="match status" value="1"/>
</dbReference>
<dbReference type="Pfam" id="PF17900">
    <property type="entry name" value="Peptidase_M1_N"/>
    <property type="match status" value="1"/>
</dbReference>
<protein>
    <recommendedName>
        <fullName evidence="14">Aminopeptidase</fullName>
        <ecNumber evidence="14">3.4.11.-</ecNumber>
    </recommendedName>
</protein>